<evidence type="ECO:0000259" key="1">
    <source>
        <dbReference type="Pfam" id="PF00646"/>
    </source>
</evidence>
<dbReference type="InterPro" id="IPR053772">
    <property type="entry name" value="At1g61320/At1g61330-like"/>
</dbReference>
<dbReference type="InterPro" id="IPR055357">
    <property type="entry name" value="LRR_At1g61320_AtMIF1"/>
</dbReference>
<feature type="domain" description="At1g61320/AtMIF1 LRR" evidence="2">
    <location>
        <begin position="274"/>
        <end position="482"/>
    </location>
</feature>
<dbReference type="EMBL" id="VOIH02000009">
    <property type="protein sequence ID" value="KAF3438085.1"/>
    <property type="molecule type" value="Genomic_DNA"/>
</dbReference>
<feature type="domain" description="F-box" evidence="1">
    <location>
        <begin position="28"/>
        <end position="65"/>
    </location>
</feature>
<dbReference type="SUPFAM" id="SSF81383">
    <property type="entry name" value="F-box domain"/>
    <property type="match status" value="1"/>
</dbReference>
<proteinExistence type="predicted"/>
<organism evidence="3 4">
    <name type="scientific">Rhamnella rubrinervis</name>
    <dbReference type="NCBI Taxonomy" id="2594499"/>
    <lineage>
        <taxon>Eukaryota</taxon>
        <taxon>Viridiplantae</taxon>
        <taxon>Streptophyta</taxon>
        <taxon>Embryophyta</taxon>
        <taxon>Tracheophyta</taxon>
        <taxon>Spermatophyta</taxon>
        <taxon>Magnoliopsida</taxon>
        <taxon>eudicotyledons</taxon>
        <taxon>Gunneridae</taxon>
        <taxon>Pentapetalae</taxon>
        <taxon>rosids</taxon>
        <taxon>fabids</taxon>
        <taxon>Rosales</taxon>
        <taxon>Rhamnaceae</taxon>
        <taxon>rhamnoid group</taxon>
        <taxon>Rhamneae</taxon>
        <taxon>Rhamnella</taxon>
    </lineage>
</organism>
<dbReference type="Pfam" id="PF23622">
    <property type="entry name" value="LRR_At1g61320_AtMIF1"/>
    <property type="match status" value="1"/>
</dbReference>
<sequence length="800" mass="94520">MSRCELSLQKRNAFKVPGQKCNAFKDRISELPDEILVLIMHLMSVDESEKFKELSRQWKDVWKSMIKVMPRLDFNGKEKLISLLAITDDKAKYDDHKAITVRAREAYVNWVNQILKLHESQTLDEFSICFPLVSNHSLDINTWLEFASGKGVRKLRLDFSPFSRFGINFGCHGRRNYDGVSLASSLKLYCLRDVYFDFLNLDENFVNSLLSNSPFLERLSVNNSKKLRKFELVGANKLKFLEIKGCIRLQNIQICSAPYLRDLDLEKFMNANFDQRVDICAPNLRSFKFAGHSGVPIWFEDGVALHNLSYVNLYYSSYIKFDYFQHLLGHFSTVKTLILGMSVLQVGPMDLWHRFPELSNVEHLEMSCCTNLSPTFVWSEGLLWPCALVKTAPFLRTLSLKLLLVRNLDPALTDIKYFKELVEEAMAKKLEKADITYSHQNLKEVKLDSFTGCRTQVEFVLHLVDIAVSLEKITLHVSKRRPDVQIYKERGRFLKTKIRPEIDVCRKLMEGRRKLLEGHGKLLVGRMKLLECRKNLLDDRSGRKLLDDRRNLLEDRRKLLEGRRKLLEGHRKLLVGRRKLLEGHMELLEGRRKILEGCKKFFKGRSRKWLEGHRKLLKGHRKWLEDRRKSLDSRRKLLEGRKKFLKGRKKKLLEGRRKLLEGRRKLLDDRMKLLEGRRMLLEDHRKLLEWRRKLLQVHRKLLEAHKKLLKRRRMLLEESRKKLLKGRRKLFKGRGKLIEARKKLLKGRRMLLEGRRKLINGRRKLLEGRRTLLQGRRKLVVYRRNLLKGHRMLLDGHKKL</sequence>
<dbReference type="PANTHER" id="PTHR34145">
    <property type="entry name" value="OS02G0105600 PROTEIN"/>
    <property type="match status" value="1"/>
</dbReference>
<evidence type="ECO:0000313" key="3">
    <source>
        <dbReference type="EMBL" id="KAF3438085.1"/>
    </source>
</evidence>
<dbReference type="InterPro" id="IPR032675">
    <property type="entry name" value="LRR_dom_sf"/>
</dbReference>
<reference evidence="3" key="1">
    <citation type="submission" date="2020-03" db="EMBL/GenBank/DDBJ databases">
        <title>A high-quality chromosome-level genome assembly of a woody plant with both climbing and erect habits, Rhamnella rubrinervis.</title>
        <authorList>
            <person name="Lu Z."/>
            <person name="Yang Y."/>
            <person name="Zhu X."/>
            <person name="Sun Y."/>
        </authorList>
    </citation>
    <scope>NUCLEOTIDE SEQUENCE</scope>
    <source>
        <strain evidence="3">BYM</strain>
        <tissue evidence="3">Leaf</tissue>
    </source>
</reference>
<dbReference type="Pfam" id="PF00646">
    <property type="entry name" value="F-box"/>
    <property type="match status" value="1"/>
</dbReference>
<evidence type="ECO:0000259" key="2">
    <source>
        <dbReference type="Pfam" id="PF23622"/>
    </source>
</evidence>
<comment type="caution">
    <text evidence="3">The sequence shown here is derived from an EMBL/GenBank/DDBJ whole genome shotgun (WGS) entry which is preliminary data.</text>
</comment>
<keyword evidence="4" id="KW-1185">Reference proteome</keyword>
<evidence type="ECO:0008006" key="5">
    <source>
        <dbReference type="Google" id="ProtNLM"/>
    </source>
</evidence>
<dbReference type="OrthoDB" id="613853at2759"/>
<dbReference type="InterPro" id="IPR001810">
    <property type="entry name" value="F-box_dom"/>
</dbReference>
<protein>
    <recommendedName>
        <fullName evidence="5">F-box domain-containing protein</fullName>
    </recommendedName>
</protein>
<name>A0A8K0GXD0_9ROSA</name>
<dbReference type="Proteomes" id="UP000796880">
    <property type="component" value="Unassembled WGS sequence"/>
</dbReference>
<dbReference type="AlphaFoldDB" id="A0A8K0GXD0"/>
<accession>A0A8K0GXD0</accession>
<dbReference type="InterPro" id="IPR036047">
    <property type="entry name" value="F-box-like_dom_sf"/>
</dbReference>
<dbReference type="Gene3D" id="3.80.10.10">
    <property type="entry name" value="Ribonuclease Inhibitor"/>
    <property type="match status" value="1"/>
</dbReference>
<dbReference type="SUPFAM" id="SSF52047">
    <property type="entry name" value="RNI-like"/>
    <property type="match status" value="1"/>
</dbReference>
<dbReference type="PANTHER" id="PTHR34145:SF68">
    <property type="entry name" value="FBD DOMAIN-CONTAINING PROTEIN"/>
    <property type="match status" value="1"/>
</dbReference>
<gene>
    <name evidence="3" type="ORF">FNV43_RR20841</name>
</gene>
<evidence type="ECO:0000313" key="4">
    <source>
        <dbReference type="Proteomes" id="UP000796880"/>
    </source>
</evidence>